<dbReference type="AlphaFoldDB" id="A0A8X6X834"/>
<feature type="region of interest" description="Disordered" evidence="1">
    <location>
        <begin position="1"/>
        <end position="32"/>
    </location>
</feature>
<reference evidence="2" key="1">
    <citation type="submission" date="2020-08" db="EMBL/GenBank/DDBJ databases">
        <title>Multicomponent nature underlies the extraordinary mechanical properties of spider dragline silk.</title>
        <authorList>
            <person name="Kono N."/>
            <person name="Nakamura H."/>
            <person name="Mori M."/>
            <person name="Yoshida Y."/>
            <person name="Ohtoshi R."/>
            <person name="Malay A.D."/>
            <person name="Moran D.A.P."/>
            <person name="Tomita M."/>
            <person name="Numata K."/>
            <person name="Arakawa K."/>
        </authorList>
    </citation>
    <scope>NUCLEOTIDE SEQUENCE</scope>
</reference>
<feature type="region of interest" description="Disordered" evidence="1">
    <location>
        <begin position="118"/>
        <end position="138"/>
    </location>
</feature>
<organism evidence="2 3">
    <name type="scientific">Trichonephila inaurata madagascariensis</name>
    <dbReference type="NCBI Taxonomy" id="2747483"/>
    <lineage>
        <taxon>Eukaryota</taxon>
        <taxon>Metazoa</taxon>
        <taxon>Ecdysozoa</taxon>
        <taxon>Arthropoda</taxon>
        <taxon>Chelicerata</taxon>
        <taxon>Arachnida</taxon>
        <taxon>Araneae</taxon>
        <taxon>Araneomorphae</taxon>
        <taxon>Entelegynae</taxon>
        <taxon>Araneoidea</taxon>
        <taxon>Nephilidae</taxon>
        <taxon>Trichonephila</taxon>
        <taxon>Trichonephila inaurata</taxon>
    </lineage>
</organism>
<keyword evidence="3" id="KW-1185">Reference proteome</keyword>
<name>A0A8X6X834_9ARAC</name>
<proteinExistence type="predicted"/>
<evidence type="ECO:0000256" key="1">
    <source>
        <dbReference type="SAM" id="MobiDB-lite"/>
    </source>
</evidence>
<sequence>MALNLDSSSEMDYQNATLPKSGNSTPERPIGSTSCARLEATKADICRYTPIAQGFENMITTLRQSNAQDEHDPTFVEMVKQRTIYEDLLEKAVSEFGSLPYCDTPGCPVHVCVCETPTSSPVKSQPTKRKDEDGFISPPQEKYLSLI</sequence>
<dbReference type="EMBL" id="BMAV01006604">
    <property type="protein sequence ID" value="GFY48680.1"/>
    <property type="molecule type" value="Genomic_DNA"/>
</dbReference>
<comment type="caution">
    <text evidence="2">The sequence shown here is derived from an EMBL/GenBank/DDBJ whole genome shotgun (WGS) entry which is preliminary data.</text>
</comment>
<protein>
    <submittedName>
        <fullName evidence="2">Uncharacterized protein</fullName>
    </submittedName>
</protein>
<evidence type="ECO:0000313" key="2">
    <source>
        <dbReference type="EMBL" id="GFY48680.1"/>
    </source>
</evidence>
<dbReference type="Proteomes" id="UP000886998">
    <property type="component" value="Unassembled WGS sequence"/>
</dbReference>
<evidence type="ECO:0000313" key="3">
    <source>
        <dbReference type="Proteomes" id="UP000886998"/>
    </source>
</evidence>
<gene>
    <name evidence="2" type="ORF">TNIN_384501</name>
</gene>
<accession>A0A8X6X834</accession>